<proteinExistence type="predicted"/>
<dbReference type="EMBL" id="QGMK01002548">
    <property type="protein sequence ID" value="TVY57719.1"/>
    <property type="molecule type" value="Genomic_DNA"/>
</dbReference>
<protein>
    <submittedName>
        <fullName evidence="2">Uncharacterized protein</fullName>
    </submittedName>
</protein>
<feature type="region of interest" description="Disordered" evidence="1">
    <location>
        <begin position="126"/>
        <end position="233"/>
    </location>
</feature>
<evidence type="ECO:0000256" key="1">
    <source>
        <dbReference type="SAM" id="MobiDB-lite"/>
    </source>
</evidence>
<dbReference type="OrthoDB" id="5389296at2759"/>
<evidence type="ECO:0000313" key="3">
    <source>
        <dbReference type="Proteomes" id="UP000469558"/>
    </source>
</evidence>
<comment type="caution">
    <text evidence="2">The sequence shown here is derived from an EMBL/GenBank/DDBJ whole genome shotgun (WGS) entry which is preliminary data.</text>
</comment>
<evidence type="ECO:0000313" key="2">
    <source>
        <dbReference type="EMBL" id="TVY57719.1"/>
    </source>
</evidence>
<feature type="compositionally biased region" description="Pro residues" evidence="1">
    <location>
        <begin position="201"/>
        <end position="212"/>
    </location>
</feature>
<keyword evidence="3" id="KW-1185">Reference proteome</keyword>
<organism evidence="2 3">
    <name type="scientific">Lachnellula suecica</name>
    <dbReference type="NCBI Taxonomy" id="602035"/>
    <lineage>
        <taxon>Eukaryota</taxon>
        <taxon>Fungi</taxon>
        <taxon>Dikarya</taxon>
        <taxon>Ascomycota</taxon>
        <taxon>Pezizomycotina</taxon>
        <taxon>Leotiomycetes</taxon>
        <taxon>Helotiales</taxon>
        <taxon>Lachnaceae</taxon>
        <taxon>Lachnellula</taxon>
    </lineage>
</organism>
<reference evidence="2 3" key="1">
    <citation type="submission" date="2018-05" db="EMBL/GenBank/DDBJ databases">
        <title>Genome sequencing and assembly of the regulated plant pathogen Lachnellula willkommii and related sister species for the development of diagnostic species identification markers.</title>
        <authorList>
            <person name="Giroux E."/>
            <person name="Bilodeau G."/>
        </authorList>
    </citation>
    <scope>NUCLEOTIDE SEQUENCE [LARGE SCALE GENOMIC DNA]</scope>
    <source>
        <strain evidence="2 3">CBS 268.59</strain>
    </source>
</reference>
<accession>A0A8T9BSG7</accession>
<feature type="compositionally biased region" description="Low complexity" evidence="1">
    <location>
        <begin position="191"/>
        <end position="200"/>
    </location>
</feature>
<feature type="compositionally biased region" description="Basic and acidic residues" evidence="1">
    <location>
        <begin position="76"/>
        <end position="99"/>
    </location>
</feature>
<feature type="compositionally biased region" description="Low complexity" evidence="1">
    <location>
        <begin position="153"/>
        <end position="166"/>
    </location>
</feature>
<dbReference type="AlphaFoldDB" id="A0A8T9BSG7"/>
<sequence length="357" mass="38976">MPPPPVTPSPHRFVIKKEAPARKTPLAQEQRPQPSSQQFKATPRFTVSSTPRPTASQSYPSATPSASRYLTPGRNTQKEREVIEVSSSDDRTRDVHDSIETEGLDQELEYLSADLEDDYMLEEPVAKRRRLSSTPAELKEENHSDIELDNAPQASNSSSVQLLSSPPAAPRRAINSAASRFRTPAPPSTPAPSNSNQPAFRKPPPFRPPDPSEQPASQKDPLPDHFSPQKGGRKYIAGGLAAELQGWLVNIESTIPANAGRNREDPWLVKIVVDEVSGGARTGMTMIRGRQIKAEDGMIDEGTETKVILAGEGTLTGLQRGSRVEMGKMVGIKGPVWEVVLEGEKWGVGVDWKVLTD</sequence>
<dbReference type="Proteomes" id="UP000469558">
    <property type="component" value="Unassembled WGS sequence"/>
</dbReference>
<feature type="compositionally biased region" description="Basic and acidic residues" evidence="1">
    <location>
        <begin position="137"/>
        <end position="146"/>
    </location>
</feature>
<gene>
    <name evidence="2" type="ORF">LSUE1_G008651</name>
</gene>
<feature type="compositionally biased region" description="Polar residues" evidence="1">
    <location>
        <begin position="30"/>
        <end position="68"/>
    </location>
</feature>
<feature type="region of interest" description="Disordered" evidence="1">
    <location>
        <begin position="1"/>
        <end position="105"/>
    </location>
</feature>
<name>A0A8T9BSG7_9HELO</name>